<keyword evidence="6 8" id="KW-0694">RNA-binding</keyword>
<evidence type="ECO:0000256" key="4">
    <source>
        <dbReference type="ARBA" id="ARBA00022691"/>
    </source>
</evidence>
<dbReference type="InterPro" id="IPR042296">
    <property type="entry name" value="tRNA_met_Trm1_C"/>
</dbReference>
<evidence type="ECO:0000256" key="6">
    <source>
        <dbReference type="ARBA" id="ARBA00022884"/>
    </source>
</evidence>
<evidence type="ECO:0000256" key="7">
    <source>
        <dbReference type="ARBA" id="ARBA00039099"/>
    </source>
</evidence>
<dbReference type="KEGG" id="smr:Smar_1252"/>
<organism evidence="9 10">
    <name type="scientific">Staphylothermus marinus (strain ATCC 43588 / DSM 3639 / JCM 9404 / F1)</name>
    <dbReference type="NCBI Taxonomy" id="399550"/>
    <lineage>
        <taxon>Archaea</taxon>
        <taxon>Thermoproteota</taxon>
        <taxon>Thermoprotei</taxon>
        <taxon>Desulfurococcales</taxon>
        <taxon>Desulfurococcaceae</taxon>
        <taxon>Staphylothermus</taxon>
    </lineage>
</organism>
<evidence type="ECO:0000256" key="3">
    <source>
        <dbReference type="ARBA" id="ARBA00022679"/>
    </source>
</evidence>
<keyword evidence="1 8" id="KW-0820">tRNA-binding</keyword>
<dbReference type="InterPro" id="IPR002905">
    <property type="entry name" value="Trm1"/>
</dbReference>
<dbReference type="GO" id="GO:0160104">
    <property type="term" value="F:tRNA (guanine(26)-N2)-dimethyltransferase activity"/>
    <property type="evidence" value="ECO:0007669"/>
    <property type="project" value="UniProtKB-EC"/>
</dbReference>
<dbReference type="GeneID" id="4906898"/>
<evidence type="ECO:0000256" key="5">
    <source>
        <dbReference type="ARBA" id="ARBA00022694"/>
    </source>
</evidence>
<dbReference type="PANTHER" id="PTHR10631:SF3">
    <property type="entry name" value="TRNA (GUANINE(26)-N(2))-DIMETHYLTRANSFERASE"/>
    <property type="match status" value="1"/>
</dbReference>
<dbReference type="Gene3D" id="3.40.50.150">
    <property type="entry name" value="Vaccinia Virus protein VP39"/>
    <property type="match status" value="1"/>
</dbReference>
<keyword evidence="5 8" id="KW-0819">tRNA processing</keyword>
<dbReference type="GO" id="GO:0002940">
    <property type="term" value="P:tRNA N2-guanine methylation"/>
    <property type="evidence" value="ECO:0007669"/>
    <property type="project" value="TreeGrafter"/>
</dbReference>
<evidence type="ECO:0000256" key="8">
    <source>
        <dbReference type="PROSITE-ProRule" id="PRU00958"/>
    </source>
</evidence>
<reference evidence="9 10" key="2">
    <citation type="journal article" date="2009" name="Stand. Genomic Sci.">
        <title>Complete genome sequence of Staphylothermus marinus Stetter and Fiala 1986 type strain F1.</title>
        <authorList>
            <person name="Anderson I.J."/>
            <person name="Sun H."/>
            <person name="Lapidus A."/>
            <person name="Copeland A."/>
            <person name="Glavina Del Rio T."/>
            <person name="Tice H."/>
            <person name="Dalin E."/>
            <person name="Lucas S."/>
            <person name="Barry K."/>
            <person name="Land M."/>
            <person name="Richardson P."/>
            <person name="Huber H."/>
            <person name="Kyrpides N.C."/>
        </authorList>
    </citation>
    <scope>NUCLEOTIDE SEQUENCE [LARGE SCALE GENOMIC DNA]</scope>
    <source>
        <strain evidence="10">ATCC 43588 / DSM 3639 / JCM 9404 / F1</strain>
    </source>
</reference>
<dbReference type="AlphaFoldDB" id="A3DNY4"/>
<dbReference type="eggNOG" id="arCOG01219">
    <property type="taxonomic scope" value="Archaea"/>
</dbReference>
<dbReference type="HOGENOM" id="CLU_010862_5_1_2"/>
<evidence type="ECO:0000313" key="9">
    <source>
        <dbReference type="EMBL" id="ABN70344.1"/>
    </source>
</evidence>
<keyword evidence="10" id="KW-1185">Reference proteome</keyword>
<dbReference type="Proteomes" id="UP000000254">
    <property type="component" value="Chromosome"/>
</dbReference>
<sequence>MSLDIFSWEEIIFEGAVKIVIPNRELFKRPDGTYEPAWSPVFYNPIMRVNRDIASLVTFSYFKGKEYYFVEPLGGTGVRGLRLALETNGTGIINDVDPISYYYIRRNIILNKVMDKVFPCLHEANALLNSLTFSGLSIDYIDIDPYGSPIPFIDSAVKPLGKKSLLGITATDTGPLNCSHKNKALRRYGIRCIKTDFSRELGLRILLYNIVFRAASLDVALYPLISYSHKHYYRAIFQAERTGRKSYEIIDKCRGYLWYCRSTLERGFTKEPIDNIICSNNEKPEIIGPLWICELGNKIFLQKMISNINNMSFLSKETIELLNKIEPDITINKPYIRYDKLFGLHKKNQPPINDFIEKIRELGYLAYRTHFDPRGIRTNADIRDLHRLISS</sequence>
<dbReference type="InterPro" id="IPR029063">
    <property type="entry name" value="SAM-dependent_MTases_sf"/>
</dbReference>
<dbReference type="Pfam" id="PF02005">
    <property type="entry name" value="TRM"/>
    <property type="match status" value="1"/>
</dbReference>
<protein>
    <recommendedName>
        <fullName evidence="7">tRNA (guanine(26)-N(2))-dimethyltransferase</fullName>
        <ecNumber evidence="7">2.1.1.216</ecNumber>
    </recommendedName>
</protein>
<name>A3DNY4_STAMF</name>
<accession>A3DNY4</accession>
<dbReference type="EC" id="2.1.1.216" evidence="7"/>
<evidence type="ECO:0000256" key="2">
    <source>
        <dbReference type="ARBA" id="ARBA00022603"/>
    </source>
</evidence>
<dbReference type="RefSeq" id="WP_011839535.1">
    <property type="nucleotide sequence ID" value="NC_009033.1"/>
</dbReference>
<dbReference type="OrthoDB" id="372177at2157"/>
<dbReference type="SUPFAM" id="SSF53335">
    <property type="entry name" value="S-adenosyl-L-methionine-dependent methyltransferases"/>
    <property type="match status" value="1"/>
</dbReference>
<gene>
    <name evidence="9" type="ordered locus">Smar_1252</name>
</gene>
<keyword evidence="4 8" id="KW-0949">S-adenosyl-L-methionine</keyword>
<keyword evidence="3 8" id="KW-0808">Transferase</keyword>
<evidence type="ECO:0000256" key="1">
    <source>
        <dbReference type="ARBA" id="ARBA00022555"/>
    </source>
</evidence>
<evidence type="ECO:0000313" key="10">
    <source>
        <dbReference type="Proteomes" id="UP000000254"/>
    </source>
</evidence>
<dbReference type="EMBL" id="CP000575">
    <property type="protein sequence ID" value="ABN70344.1"/>
    <property type="molecule type" value="Genomic_DNA"/>
</dbReference>
<reference evidence="10" key="1">
    <citation type="journal article" date="2009" name="BMC Genomics">
        <title>The complete genome sequence of Staphylothermus marinus reveals differences in sulfur metabolism among heterotrophic Crenarchaeota.</title>
        <authorList>
            <person name="Anderson I.J."/>
            <person name="Dharmarajan L."/>
            <person name="Rodriguez J."/>
            <person name="Hooper S."/>
            <person name="Porat I."/>
            <person name="Ulrich L.E."/>
            <person name="Elkins J.G."/>
            <person name="Mavromatis K."/>
            <person name="Sun H."/>
            <person name="Land M."/>
            <person name="Lapidus A."/>
            <person name="Lucas S."/>
            <person name="Barry K."/>
            <person name="Huber H."/>
            <person name="Zhulin I.B."/>
            <person name="Whitman W.B."/>
            <person name="Mukhopadhyay B."/>
            <person name="Woese C."/>
            <person name="Bristow J."/>
            <person name="Kyrpides N."/>
        </authorList>
    </citation>
    <scope>NUCLEOTIDE SEQUENCE [LARGE SCALE GENOMIC DNA]</scope>
    <source>
        <strain evidence="10">ATCC 43588 / DSM 3639 / JCM 9404 / F1</strain>
    </source>
</reference>
<comment type="similarity">
    <text evidence="8">Belongs to the class I-like SAM-binding methyltransferase superfamily. Trm1 family.</text>
</comment>
<dbReference type="PROSITE" id="PS51626">
    <property type="entry name" value="SAM_MT_TRM1"/>
    <property type="match status" value="1"/>
</dbReference>
<dbReference type="GO" id="GO:0000049">
    <property type="term" value="F:tRNA binding"/>
    <property type="evidence" value="ECO:0007669"/>
    <property type="project" value="UniProtKB-UniRule"/>
</dbReference>
<dbReference type="PANTHER" id="PTHR10631">
    <property type="entry name" value="N 2 ,N 2 -DIMETHYLGUANOSINE TRNA METHYLTRANSFERASE"/>
    <property type="match status" value="1"/>
</dbReference>
<dbReference type="Gene3D" id="3.30.56.70">
    <property type="entry name" value="N2,N2-dimethylguanosine tRNA methyltransferase, C-terminal domain"/>
    <property type="match status" value="1"/>
</dbReference>
<proteinExistence type="inferred from homology"/>
<dbReference type="STRING" id="399550.Smar_1252"/>
<keyword evidence="2 8" id="KW-0489">Methyltransferase</keyword>